<proteinExistence type="predicted"/>
<dbReference type="GO" id="GO:0006897">
    <property type="term" value="P:endocytosis"/>
    <property type="evidence" value="ECO:0007669"/>
    <property type="project" value="TreeGrafter"/>
</dbReference>
<evidence type="ECO:0000259" key="2">
    <source>
        <dbReference type="Pfam" id="PF10260"/>
    </source>
</evidence>
<dbReference type="PANTHER" id="PTHR21663">
    <property type="entry name" value="HYPOTHETICAL HEAT DOMAIN-CONTAINING"/>
    <property type="match status" value="1"/>
</dbReference>
<dbReference type="AlphaFoldDB" id="A0AAN8FD46"/>
<evidence type="ECO:0000256" key="1">
    <source>
        <dbReference type="SAM" id="MobiDB-lite"/>
    </source>
</evidence>
<dbReference type="InterPro" id="IPR040108">
    <property type="entry name" value="Laa1/Sip1/HEATR5"/>
</dbReference>
<dbReference type="GO" id="GO:0005829">
    <property type="term" value="C:cytosol"/>
    <property type="evidence" value="ECO:0007669"/>
    <property type="project" value="GOC"/>
</dbReference>
<dbReference type="Proteomes" id="UP001331761">
    <property type="component" value="Unassembled WGS sequence"/>
</dbReference>
<feature type="region of interest" description="Disordered" evidence="1">
    <location>
        <begin position="13"/>
        <end position="38"/>
    </location>
</feature>
<dbReference type="Pfam" id="PF10260">
    <property type="entry name" value="SAYSvFN"/>
    <property type="match status" value="1"/>
</dbReference>
<feature type="domain" description="SAYSvFN" evidence="2">
    <location>
        <begin position="79"/>
        <end position="118"/>
    </location>
</feature>
<dbReference type="GO" id="GO:0008104">
    <property type="term" value="P:intracellular protein localization"/>
    <property type="evidence" value="ECO:0007669"/>
    <property type="project" value="TreeGrafter"/>
</dbReference>
<feature type="compositionally biased region" description="Basic and acidic residues" evidence="1">
    <location>
        <begin position="13"/>
        <end position="24"/>
    </location>
</feature>
<dbReference type="GO" id="GO:0005794">
    <property type="term" value="C:Golgi apparatus"/>
    <property type="evidence" value="ECO:0007669"/>
    <property type="project" value="TreeGrafter"/>
</dbReference>
<protein>
    <recommendedName>
        <fullName evidence="2">SAYSvFN domain-containing protein</fullName>
    </recommendedName>
</protein>
<dbReference type="GO" id="GO:0042147">
    <property type="term" value="P:retrograde transport, endosome to Golgi"/>
    <property type="evidence" value="ECO:0007669"/>
    <property type="project" value="TreeGrafter"/>
</dbReference>
<sequence length="207" mass="24051">MNKATEKLMAYRREAQKKLPEPPKDVVSVDPEEENRRGRLHSPGIWQRLNIDILDVPPLCTWRKCYESNPRSTLIVTSVLYLLGQTYFIWIQFGMVFFAMSILLAICLSLGSRQEGEVEIPHLYSDFVGILYSMDESHSLLLNEEALRQCPDPKKPVFLYEWLRYLDRILPVTQRSDLKSIQSQLVQQLLSRLTSVNGPPIRYLLAR</sequence>
<name>A0AAN8FD46_TRICO</name>
<organism evidence="3 4">
    <name type="scientific">Trichostrongylus colubriformis</name>
    <name type="common">Black scour worm</name>
    <dbReference type="NCBI Taxonomy" id="6319"/>
    <lineage>
        <taxon>Eukaryota</taxon>
        <taxon>Metazoa</taxon>
        <taxon>Ecdysozoa</taxon>
        <taxon>Nematoda</taxon>
        <taxon>Chromadorea</taxon>
        <taxon>Rhabditida</taxon>
        <taxon>Rhabditina</taxon>
        <taxon>Rhabditomorpha</taxon>
        <taxon>Strongyloidea</taxon>
        <taxon>Trichostrongylidae</taxon>
        <taxon>Trichostrongylus</taxon>
    </lineage>
</organism>
<evidence type="ECO:0000313" key="4">
    <source>
        <dbReference type="Proteomes" id="UP001331761"/>
    </source>
</evidence>
<gene>
    <name evidence="3" type="ORF">GCK32_003217</name>
</gene>
<keyword evidence="4" id="KW-1185">Reference proteome</keyword>
<reference evidence="3 4" key="1">
    <citation type="submission" date="2019-10" db="EMBL/GenBank/DDBJ databases">
        <title>Assembly and Annotation for the nematode Trichostrongylus colubriformis.</title>
        <authorList>
            <person name="Martin J."/>
        </authorList>
    </citation>
    <scope>NUCLEOTIDE SEQUENCE [LARGE SCALE GENOMIC DNA]</scope>
    <source>
        <strain evidence="3">G859</strain>
        <tissue evidence="3">Whole worm</tissue>
    </source>
</reference>
<dbReference type="PANTHER" id="PTHR21663:SF0">
    <property type="entry name" value="HEAT REPEAT-CONTAINING PROTEIN 5B"/>
    <property type="match status" value="1"/>
</dbReference>
<dbReference type="InterPro" id="IPR019387">
    <property type="entry name" value="SAYSvFN_dom"/>
</dbReference>
<accession>A0AAN8FD46</accession>
<dbReference type="EMBL" id="WIXE01013748">
    <property type="protein sequence ID" value="KAK5974840.1"/>
    <property type="molecule type" value="Genomic_DNA"/>
</dbReference>
<dbReference type="GO" id="GO:0030139">
    <property type="term" value="C:endocytic vesicle"/>
    <property type="evidence" value="ECO:0007669"/>
    <property type="project" value="TreeGrafter"/>
</dbReference>
<dbReference type="GO" id="GO:0016020">
    <property type="term" value="C:membrane"/>
    <property type="evidence" value="ECO:0007669"/>
    <property type="project" value="TreeGrafter"/>
</dbReference>
<evidence type="ECO:0000313" key="3">
    <source>
        <dbReference type="EMBL" id="KAK5974840.1"/>
    </source>
</evidence>
<comment type="caution">
    <text evidence="3">The sequence shown here is derived from an EMBL/GenBank/DDBJ whole genome shotgun (WGS) entry which is preliminary data.</text>
</comment>